<organism evidence="2 3">
    <name type="scientific">Pantoea allii</name>
    <dbReference type="NCBI Taxonomy" id="574096"/>
    <lineage>
        <taxon>Bacteria</taxon>
        <taxon>Pseudomonadati</taxon>
        <taxon>Pseudomonadota</taxon>
        <taxon>Gammaproteobacteria</taxon>
        <taxon>Enterobacterales</taxon>
        <taxon>Erwiniaceae</taxon>
        <taxon>Pantoea</taxon>
    </lineage>
</organism>
<evidence type="ECO:0000313" key="3">
    <source>
        <dbReference type="Proteomes" id="UP000245981"/>
    </source>
</evidence>
<accession>A0A2V2BFM5</accession>
<keyword evidence="1" id="KW-1133">Transmembrane helix</keyword>
<dbReference type="OrthoDB" id="6548538at2"/>
<keyword evidence="1" id="KW-0472">Membrane</keyword>
<dbReference type="AlphaFoldDB" id="A0A2V2BFM5"/>
<gene>
    <name evidence="2" type="ORF">C7431_11173</name>
</gene>
<proteinExistence type="predicted"/>
<evidence type="ECO:0000256" key="1">
    <source>
        <dbReference type="SAM" id="Phobius"/>
    </source>
</evidence>
<reference evidence="2 3" key="1">
    <citation type="submission" date="2018-05" db="EMBL/GenBank/DDBJ databases">
        <title>Genomic Encyclopedia of Type Strains, Phase IV (KMG-V): Genome sequencing to study the core and pangenomes of soil and plant-associated prokaryotes.</title>
        <authorList>
            <person name="Whitman W."/>
        </authorList>
    </citation>
    <scope>NUCLEOTIDE SEQUENCE [LARGE SCALE GENOMIC DNA]</scope>
    <source>
        <strain evidence="2 3">PNA 200-10</strain>
    </source>
</reference>
<evidence type="ECO:0000313" key="2">
    <source>
        <dbReference type="EMBL" id="PWK94336.1"/>
    </source>
</evidence>
<name>A0A2V2BFM5_9GAMM</name>
<sequence>MQRLPLVATLFMAGIVFNCLRELLAYSVALTHQILVIGAGVCLGLAVLVFIVTEILDRHGDENHEA</sequence>
<feature type="transmembrane region" description="Helical" evidence="1">
    <location>
        <begin position="35"/>
        <end position="56"/>
    </location>
</feature>
<protein>
    <submittedName>
        <fullName evidence="2">Uncharacterized protein</fullName>
    </submittedName>
</protein>
<comment type="caution">
    <text evidence="2">The sequence shown here is derived from an EMBL/GenBank/DDBJ whole genome shotgun (WGS) entry which is preliminary data.</text>
</comment>
<dbReference type="EMBL" id="QGHF01000011">
    <property type="protein sequence ID" value="PWK94336.1"/>
    <property type="molecule type" value="Genomic_DNA"/>
</dbReference>
<dbReference type="Proteomes" id="UP000245981">
    <property type="component" value="Unassembled WGS sequence"/>
</dbReference>
<keyword evidence="1" id="KW-0812">Transmembrane</keyword>